<evidence type="ECO:0000256" key="5">
    <source>
        <dbReference type="ARBA" id="ARBA00023128"/>
    </source>
</evidence>
<accession>A0ABD6EZA5</accession>
<proteinExistence type="inferred from homology"/>
<dbReference type="InterPro" id="IPR008092">
    <property type="entry name" value="Ribosomal_mS29_met"/>
</dbReference>
<dbReference type="PANTHER" id="PTHR12810">
    <property type="entry name" value="MITOCHONDRIAL 28S RIBOSOMAL PROTEIN S29"/>
    <property type="match status" value="1"/>
</dbReference>
<evidence type="ECO:0000256" key="4">
    <source>
        <dbReference type="ARBA" id="ARBA00022980"/>
    </source>
</evidence>
<name>A0ABD6EZA5_9BILA</name>
<keyword evidence="3" id="KW-0809">Transit peptide</keyword>
<protein>
    <recommendedName>
        <fullName evidence="7">Small ribosomal subunit protein mS29</fullName>
    </recommendedName>
</protein>
<evidence type="ECO:0000313" key="8">
    <source>
        <dbReference type="EMBL" id="MFH4982826.1"/>
    </source>
</evidence>
<dbReference type="Pfam" id="PF10236">
    <property type="entry name" value="DAP3"/>
    <property type="match status" value="1"/>
</dbReference>
<evidence type="ECO:0000313" key="9">
    <source>
        <dbReference type="Proteomes" id="UP001608902"/>
    </source>
</evidence>
<evidence type="ECO:0000256" key="3">
    <source>
        <dbReference type="ARBA" id="ARBA00022946"/>
    </source>
</evidence>
<dbReference type="Proteomes" id="UP001608902">
    <property type="component" value="Unassembled WGS sequence"/>
</dbReference>
<gene>
    <name evidence="8" type="ORF">AB6A40_009535</name>
</gene>
<sequence>MRIVSAFGRAYLLANLPVKLGCRQSLIQIASYPANSSTASGQSGTEDIGCIYKVPDEDVNNLLLRENLPSVFAKQLTTLRECAWLCRKPLIEIKNCLRIVNCDTPNLRIVLWGKFGSGKTITLYQALHYAYSKEWIIFCVRSAMYLTRRAKEIQMSSYRSGRIDCPHQAVQLLQKFKTNNARNWNKLAVCVFLNFFIVNIDRQ</sequence>
<dbReference type="PRINTS" id="PR01716">
    <property type="entry name" value="DEATHASSOCP3"/>
</dbReference>
<comment type="subcellular location">
    <subcellularLocation>
        <location evidence="1">Mitochondrion</location>
    </subcellularLocation>
</comment>
<reference evidence="8 9" key="1">
    <citation type="submission" date="2024-08" db="EMBL/GenBank/DDBJ databases">
        <title>Gnathostoma spinigerum genome.</title>
        <authorList>
            <person name="Gonzalez-Bertolin B."/>
            <person name="Monzon S."/>
            <person name="Zaballos A."/>
            <person name="Jimenez P."/>
            <person name="Dekumyoy P."/>
            <person name="Varona S."/>
            <person name="Cuesta I."/>
            <person name="Sumanam S."/>
            <person name="Adisakwattana P."/>
            <person name="Gasser R.B."/>
            <person name="Hernandez-Gonzalez A."/>
            <person name="Young N.D."/>
            <person name="Perteguer M.J."/>
        </authorList>
    </citation>
    <scope>NUCLEOTIDE SEQUENCE [LARGE SCALE GENOMIC DNA]</scope>
    <source>
        <strain evidence="8">AL3</strain>
        <tissue evidence="8">Liver</tissue>
    </source>
</reference>
<evidence type="ECO:0000256" key="7">
    <source>
        <dbReference type="ARBA" id="ARBA00035140"/>
    </source>
</evidence>
<dbReference type="GO" id="GO:0005840">
    <property type="term" value="C:ribosome"/>
    <property type="evidence" value="ECO:0007669"/>
    <property type="project" value="UniProtKB-KW"/>
</dbReference>
<comment type="similarity">
    <text evidence="2">Belongs to the mitochondrion-specific ribosomal protein mS29 family.</text>
</comment>
<dbReference type="InterPro" id="IPR019368">
    <property type="entry name" value="Ribosomal_mS29"/>
</dbReference>
<evidence type="ECO:0000256" key="1">
    <source>
        <dbReference type="ARBA" id="ARBA00004173"/>
    </source>
</evidence>
<organism evidence="8 9">
    <name type="scientific">Gnathostoma spinigerum</name>
    <dbReference type="NCBI Taxonomy" id="75299"/>
    <lineage>
        <taxon>Eukaryota</taxon>
        <taxon>Metazoa</taxon>
        <taxon>Ecdysozoa</taxon>
        <taxon>Nematoda</taxon>
        <taxon>Chromadorea</taxon>
        <taxon>Rhabditida</taxon>
        <taxon>Spirurina</taxon>
        <taxon>Gnathostomatomorpha</taxon>
        <taxon>Gnathostomatoidea</taxon>
        <taxon>Gnathostomatidae</taxon>
        <taxon>Gnathostoma</taxon>
    </lineage>
</organism>
<keyword evidence="4" id="KW-0689">Ribosomal protein</keyword>
<evidence type="ECO:0000256" key="2">
    <source>
        <dbReference type="ARBA" id="ARBA00009863"/>
    </source>
</evidence>
<keyword evidence="6" id="KW-0687">Ribonucleoprotein</keyword>
<dbReference type="GO" id="GO:1990904">
    <property type="term" value="C:ribonucleoprotein complex"/>
    <property type="evidence" value="ECO:0007669"/>
    <property type="project" value="UniProtKB-KW"/>
</dbReference>
<evidence type="ECO:0000256" key="6">
    <source>
        <dbReference type="ARBA" id="ARBA00023274"/>
    </source>
</evidence>
<comment type="caution">
    <text evidence="8">The sequence shown here is derived from an EMBL/GenBank/DDBJ whole genome shotgun (WGS) entry which is preliminary data.</text>
</comment>
<dbReference type="PANTHER" id="PTHR12810:SF0">
    <property type="entry name" value="SMALL RIBOSOMAL SUBUNIT PROTEIN MS29"/>
    <property type="match status" value="1"/>
</dbReference>
<dbReference type="EMBL" id="JBGFUD010010206">
    <property type="protein sequence ID" value="MFH4982826.1"/>
    <property type="molecule type" value="Genomic_DNA"/>
</dbReference>
<keyword evidence="5" id="KW-0496">Mitochondrion</keyword>
<keyword evidence="9" id="KW-1185">Reference proteome</keyword>
<dbReference type="GO" id="GO:0005739">
    <property type="term" value="C:mitochondrion"/>
    <property type="evidence" value="ECO:0007669"/>
    <property type="project" value="UniProtKB-SubCell"/>
</dbReference>
<dbReference type="AlphaFoldDB" id="A0ABD6EZA5"/>